<dbReference type="EMBL" id="QXGD01000045">
    <property type="protein sequence ID" value="KAE9256517.1"/>
    <property type="molecule type" value="Genomic_DNA"/>
</dbReference>
<evidence type="ECO:0000313" key="4">
    <source>
        <dbReference type="EMBL" id="KAE9234626.1"/>
    </source>
</evidence>
<dbReference type="Proteomes" id="UP000437068">
    <property type="component" value="Unassembled WGS sequence"/>
</dbReference>
<organism evidence="4 8">
    <name type="scientific">Phytophthora fragariae</name>
    <dbReference type="NCBI Taxonomy" id="53985"/>
    <lineage>
        <taxon>Eukaryota</taxon>
        <taxon>Sar</taxon>
        <taxon>Stramenopiles</taxon>
        <taxon>Oomycota</taxon>
        <taxon>Peronosporomycetes</taxon>
        <taxon>Peronosporales</taxon>
        <taxon>Peronosporaceae</taxon>
        <taxon>Phytophthora</taxon>
    </lineage>
</organism>
<comment type="caution">
    <text evidence="4">The sequence shown here is derived from an EMBL/GenBank/DDBJ whole genome shotgun (WGS) entry which is preliminary data.</text>
</comment>
<keyword evidence="8" id="KW-1185">Reference proteome</keyword>
<dbReference type="Proteomes" id="UP000441208">
    <property type="component" value="Unassembled WGS sequence"/>
</dbReference>
<evidence type="ECO:0000313" key="2">
    <source>
        <dbReference type="EMBL" id="KAE9137010.1"/>
    </source>
</evidence>
<sequence length="74" mass="8159">MHWRRGDTLWSACLTTIIAPTARVLLVVLLGRRVRARFDGTSRTSTIACAGSVTRRSRIRGSPVVAFLKTSLMS</sequence>
<evidence type="ECO:0000313" key="5">
    <source>
        <dbReference type="EMBL" id="KAE9256517.1"/>
    </source>
</evidence>
<dbReference type="Proteomes" id="UP000440732">
    <property type="component" value="Unassembled WGS sequence"/>
</dbReference>
<accession>A0A6A3ZFV2</accession>
<evidence type="ECO:0000313" key="3">
    <source>
        <dbReference type="EMBL" id="KAE9154714.1"/>
    </source>
</evidence>
<name>A0A6A3ZFV2_9STRA</name>
<evidence type="ECO:0000313" key="6">
    <source>
        <dbReference type="EMBL" id="KAE9328051.1"/>
    </source>
</evidence>
<dbReference type="EMBL" id="QXFZ01000050">
    <property type="protein sequence ID" value="KAE9137010.1"/>
    <property type="molecule type" value="Genomic_DNA"/>
</dbReference>
<evidence type="ECO:0000313" key="9">
    <source>
        <dbReference type="Proteomes" id="UP000437068"/>
    </source>
</evidence>
<evidence type="ECO:0000313" key="7">
    <source>
        <dbReference type="Proteomes" id="UP000429523"/>
    </source>
</evidence>
<gene>
    <name evidence="6" type="ORF">PF001_g1591</name>
    <name evidence="5" type="ORF">PF002_g1815</name>
    <name evidence="4" type="ORF">PF005_g1798</name>
    <name evidence="3" type="ORF">PF006_g1258</name>
    <name evidence="2" type="ORF">PF007_g1959</name>
    <name evidence="1" type="ORF">PF009_g1925</name>
</gene>
<evidence type="ECO:0000313" key="8">
    <source>
        <dbReference type="Proteomes" id="UP000433483"/>
    </source>
</evidence>
<dbReference type="EMBL" id="QXGF01000048">
    <property type="protein sequence ID" value="KAE8948503.1"/>
    <property type="molecule type" value="Genomic_DNA"/>
</dbReference>
<dbReference type="Proteomes" id="UP000433483">
    <property type="component" value="Unassembled WGS sequence"/>
</dbReference>
<dbReference type="EMBL" id="QXGE01000040">
    <property type="protein sequence ID" value="KAE9328051.1"/>
    <property type="molecule type" value="Genomic_DNA"/>
</dbReference>
<protein>
    <submittedName>
        <fullName evidence="4">Uncharacterized protein</fullName>
    </submittedName>
</protein>
<evidence type="ECO:0000313" key="12">
    <source>
        <dbReference type="Proteomes" id="UP000441208"/>
    </source>
</evidence>
<proteinExistence type="predicted"/>
<reference evidence="7 8" key="1">
    <citation type="submission" date="2018-08" db="EMBL/GenBank/DDBJ databases">
        <title>Genomic investigation of the strawberry pathogen Phytophthora fragariae indicates pathogenicity is determined by transcriptional variation in three key races.</title>
        <authorList>
            <person name="Adams T.M."/>
            <person name="Armitage A.D."/>
            <person name="Sobczyk M.K."/>
            <person name="Bates H.J."/>
            <person name="Dunwell J.M."/>
            <person name="Nellist C.F."/>
            <person name="Harrison R.J."/>
        </authorList>
    </citation>
    <scope>NUCLEOTIDE SEQUENCE [LARGE SCALE GENOMIC DNA]</scope>
    <source>
        <strain evidence="6 9">A4</strain>
        <strain evidence="5 10">BC-1</strain>
        <strain evidence="4 8">NOV-27</strain>
        <strain evidence="3 11">NOV-5</strain>
        <strain evidence="2 12">NOV-71</strain>
        <strain evidence="1 7">NOV-9</strain>
    </source>
</reference>
<dbReference type="AlphaFoldDB" id="A0A6A3ZFV2"/>
<evidence type="ECO:0000313" key="11">
    <source>
        <dbReference type="Proteomes" id="UP000440732"/>
    </source>
</evidence>
<dbReference type="Proteomes" id="UP000440367">
    <property type="component" value="Unassembled WGS sequence"/>
</dbReference>
<dbReference type="Proteomes" id="UP000429523">
    <property type="component" value="Unassembled WGS sequence"/>
</dbReference>
<evidence type="ECO:0000313" key="1">
    <source>
        <dbReference type="EMBL" id="KAE8948503.1"/>
    </source>
</evidence>
<dbReference type="EMBL" id="QXGA01000031">
    <property type="protein sequence ID" value="KAE9154714.1"/>
    <property type="molecule type" value="Genomic_DNA"/>
</dbReference>
<evidence type="ECO:0000313" key="10">
    <source>
        <dbReference type="Proteomes" id="UP000440367"/>
    </source>
</evidence>
<dbReference type="EMBL" id="QXGB01000045">
    <property type="protein sequence ID" value="KAE9234626.1"/>
    <property type="molecule type" value="Genomic_DNA"/>
</dbReference>